<dbReference type="EMBL" id="CP073767">
    <property type="protein sequence ID" value="UWZ51296.1"/>
    <property type="molecule type" value="Genomic_DNA"/>
</dbReference>
<name>A0A9Q9MG65_9ACTN</name>
<dbReference type="RefSeq" id="WP_052388119.1">
    <property type="nucleotide sequence ID" value="NZ_CP073767.1"/>
</dbReference>
<dbReference type="Pfam" id="PF07228">
    <property type="entry name" value="SpoIIE"/>
    <property type="match status" value="1"/>
</dbReference>
<evidence type="ECO:0000313" key="4">
    <source>
        <dbReference type="Proteomes" id="UP001058003"/>
    </source>
</evidence>
<sequence>MRPGHRLLLSAVALSLVVATVFGLAIYRQAEDGRAAALDDTADRARVAAIEVFGYRLGIVRTLQALATDTAFRSGSVEAIRARLGGIDADTTGLTGGFAWADATGTVRVATNGPTGQAAESQWQRPAGDGVGWTVTGATRSASFAGEVMIFAVPTVDAYGVVNGVLAAGWSLDFVRAVTAARNAGLGDDLYGSQTKLYLLDRDGRLVAGPGITTTTVVPPAVDKAVTAHGERFGQYAYVAPTGIDGHRRQVVAFARFEPFNEVVILQRPADVTFRATTSSTRRQLIEAAGLLLAVLLGSSWLGHHLDRADAVRRQRTDADHDLALKVQQSLLPRTLAPGAQARYLPASRPIAMGGDWYDARALSPHETLLVIGDVAGHDVNAALHMGRVRTAVEVLAERAAGPADLLRLLSRHYAGDPDTVLVSVFCAVVDTRTAVIRYASAGHPPPLLRHADGSVQRLADKPGPIIGIGLHNHAELEVTAPGSTLVLYTDGLVEVAGEGLDFGVQRLADAVSRMDPRHPGAPDALIDAALGGAEPIDDVALLVFHIDAER</sequence>
<dbReference type="PANTHER" id="PTHR43156">
    <property type="entry name" value="STAGE II SPORULATION PROTEIN E-RELATED"/>
    <property type="match status" value="1"/>
</dbReference>
<protein>
    <submittedName>
        <fullName evidence="3">SpoIIE family protein phosphatase</fullName>
    </submittedName>
</protein>
<dbReference type="SMART" id="SM00331">
    <property type="entry name" value="PP2C_SIG"/>
    <property type="match status" value="1"/>
</dbReference>
<dbReference type="KEGG" id="daur:Daura_31640"/>
<dbReference type="AlphaFoldDB" id="A0A9Q9MG65"/>
<keyword evidence="4" id="KW-1185">Reference proteome</keyword>
<accession>A0A9Q9MG65</accession>
<dbReference type="InterPro" id="IPR052016">
    <property type="entry name" value="Bact_Sigma-Reg"/>
</dbReference>
<dbReference type="InterPro" id="IPR001932">
    <property type="entry name" value="PPM-type_phosphatase-like_dom"/>
</dbReference>
<keyword evidence="1" id="KW-0378">Hydrolase</keyword>
<dbReference type="PANTHER" id="PTHR43156:SF2">
    <property type="entry name" value="STAGE II SPORULATION PROTEIN E"/>
    <property type="match status" value="1"/>
</dbReference>
<feature type="domain" description="PPM-type phosphatase" evidence="2">
    <location>
        <begin position="336"/>
        <end position="547"/>
    </location>
</feature>
<dbReference type="InterPro" id="IPR036457">
    <property type="entry name" value="PPM-type-like_dom_sf"/>
</dbReference>
<dbReference type="OrthoDB" id="118142at2"/>
<proteinExistence type="predicted"/>
<dbReference type="GO" id="GO:0016791">
    <property type="term" value="F:phosphatase activity"/>
    <property type="evidence" value="ECO:0007669"/>
    <property type="project" value="TreeGrafter"/>
</dbReference>
<gene>
    <name evidence="3" type="ORF">Daura_31640</name>
</gene>
<evidence type="ECO:0000256" key="1">
    <source>
        <dbReference type="ARBA" id="ARBA00022801"/>
    </source>
</evidence>
<evidence type="ECO:0000313" key="3">
    <source>
        <dbReference type="EMBL" id="UWZ51296.1"/>
    </source>
</evidence>
<evidence type="ECO:0000259" key="2">
    <source>
        <dbReference type="SMART" id="SM00331"/>
    </source>
</evidence>
<reference evidence="3" key="1">
    <citation type="submission" date="2021-04" db="EMBL/GenBank/DDBJ databases">
        <title>Dactylosporangium aurantiacum NRRL B-8018 full assembly.</title>
        <authorList>
            <person name="Hartkoorn R.C."/>
            <person name="Beaudoing E."/>
            <person name="Hot D."/>
        </authorList>
    </citation>
    <scope>NUCLEOTIDE SEQUENCE</scope>
    <source>
        <strain evidence="3">NRRL B-8018</strain>
    </source>
</reference>
<dbReference type="Proteomes" id="UP001058003">
    <property type="component" value="Chromosome"/>
</dbReference>
<organism evidence="3 4">
    <name type="scientific">Dactylosporangium aurantiacum</name>
    <dbReference type="NCBI Taxonomy" id="35754"/>
    <lineage>
        <taxon>Bacteria</taxon>
        <taxon>Bacillati</taxon>
        <taxon>Actinomycetota</taxon>
        <taxon>Actinomycetes</taxon>
        <taxon>Micromonosporales</taxon>
        <taxon>Micromonosporaceae</taxon>
        <taxon>Dactylosporangium</taxon>
    </lineage>
</organism>
<dbReference type="Gene3D" id="3.60.40.10">
    <property type="entry name" value="PPM-type phosphatase domain"/>
    <property type="match status" value="1"/>
</dbReference>